<comment type="caution">
    <text evidence="9">The sequence shown here is derived from an EMBL/GenBank/DDBJ whole genome shotgun (WGS) entry which is preliminary data.</text>
</comment>
<dbReference type="SUPFAM" id="SSF56349">
    <property type="entry name" value="DNA breaking-rejoining enzymes"/>
    <property type="match status" value="1"/>
</dbReference>
<evidence type="ECO:0000256" key="6">
    <source>
        <dbReference type="SAM" id="MobiDB-lite"/>
    </source>
</evidence>
<dbReference type="InterPro" id="IPR044068">
    <property type="entry name" value="CB"/>
</dbReference>
<dbReference type="InterPro" id="IPR004107">
    <property type="entry name" value="Integrase_SAM-like_N"/>
</dbReference>
<organism evidence="9 10">
    <name type="scientific">Lentilactobacillus fungorum</name>
    <dbReference type="NCBI Taxonomy" id="2201250"/>
    <lineage>
        <taxon>Bacteria</taxon>
        <taxon>Bacillati</taxon>
        <taxon>Bacillota</taxon>
        <taxon>Bacilli</taxon>
        <taxon>Lactobacillales</taxon>
        <taxon>Lactobacillaceae</taxon>
        <taxon>Lentilactobacillus</taxon>
    </lineage>
</organism>
<dbReference type="InterPro" id="IPR010998">
    <property type="entry name" value="Integrase_recombinase_N"/>
</dbReference>
<dbReference type="Pfam" id="PF00589">
    <property type="entry name" value="Phage_integrase"/>
    <property type="match status" value="1"/>
</dbReference>
<dbReference type="CDD" id="cd01189">
    <property type="entry name" value="INT_ICEBs1_C_like"/>
    <property type="match status" value="1"/>
</dbReference>
<dbReference type="InterPro" id="IPR013762">
    <property type="entry name" value="Integrase-like_cat_sf"/>
</dbReference>
<keyword evidence="10" id="KW-1185">Reference proteome</keyword>
<dbReference type="Gene3D" id="1.10.150.130">
    <property type="match status" value="1"/>
</dbReference>
<dbReference type="InterPro" id="IPR011010">
    <property type="entry name" value="DNA_brk_join_enz"/>
</dbReference>
<dbReference type="InterPro" id="IPR050090">
    <property type="entry name" value="Tyrosine_recombinase_XerCD"/>
</dbReference>
<sequence>MASIYKLDKSWAARLSYQENGRRKRLNKAGFATKSAARAWATAQEAEIQKRGSSNLSKETVTDYFHNWFDTYKKPRLAPATQRRYEATKTVIGDFFDERSINSIDYDDYQKFINDYGSKHTIASVRKVHSQFRAAIKKAYQMGKIKFDFTEGAELSGLSGKKQAEKYLDMDDMSKLLAYTTENIHDITNVVNAMIATALLTGMRYEEVIGLTWDCVDFDAHTLQINKVWYYVDNQFGPTKNDPSNRTIKIDDQLIDVLKTWSKILDEFLLKHGYKNPHNFVFYSRFCQVVSNTDANTMLKKLYAHDHIISKKITFHGLRHTHASFLISNGISIQYVSKRLGHKNTVVTQTTYAHLFKTAQTSEENRTMDILKKLDPDEQPSPMQADIISIKKKN</sequence>
<dbReference type="EMBL" id="BNJR01000004">
    <property type="protein sequence ID" value="GHP13031.1"/>
    <property type="molecule type" value="Genomic_DNA"/>
</dbReference>
<dbReference type="PANTHER" id="PTHR30349">
    <property type="entry name" value="PHAGE INTEGRASE-RELATED"/>
    <property type="match status" value="1"/>
</dbReference>
<feature type="region of interest" description="Disordered" evidence="6">
    <location>
        <begin position="375"/>
        <end position="394"/>
    </location>
</feature>
<dbReference type="InterPro" id="IPR002104">
    <property type="entry name" value="Integrase_catalytic"/>
</dbReference>
<evidence type="ECO:0000256" key="5">
    <source>
        <dbReference type="PROSITE-ProRule" id="PRU01248"/>
    </source>
</evidence>
<evidence type="ECO:0000259" key="8">
    <source>
        <dbReference type="PROSITE" id="PS51900"/>
    </source>
</evidence>
<keyword evidence="4" id="KW-0233">DNA recombination</keyword>
<dbReference type="PROSITE" id="PS51900">
    <property type="entry name" value="CB"/>
    <property type="match status" value="1"/>
</dbReference>
<feature type="domain" description="Tyr recombinase" evidence="7">
    <location>
        <begin position="163"/>
        <end position="365"/>
    </location>
</feature>
<dbReference type="InterPro" id="IPR028259">
    <property type="entry name" value="AP2-like_int_N"/>
</dbReference>
<dbReference type="PANTHER" id="PTHR30349:SF64">
    <property type="entry name" value="PROPHAGE INTEGRASE INTD-RELATED"/>
    <property type="match status" value="1"/>
</dbReference>
<dbReference type="Gene3D" id="1.10.443.10">
    <property type="entry name" value="Intergrase catalytic core"/>
    <property type="match status" value="1"/>
</dbReference>
<protein>
    <submittedName>
        <fullName evidence="9">Integrase</fullName>
    </submittedName>
</protein>
<gene>
    <name evidence="9" type="primary">int_1</name>
    <name evidence="9" type="ORF">YK48G_04560</name>
</gene>
<keyword evidence="2" id="KW-0229">DNA integration</keyword>
<comment type="similarity">
    <text evidence="1">Belongs to the 'phage' integrase family.</text>
</comment>
<dbReference type="RefSeq" id="WP_203629068.1">
    <property type="nucleotide sequence ID" value="NZ_BNJR01000004.1"/>
</dbReference>
<dbReference type="Proteomes" id="UP000604765">
    <property type="component" value="Unassembled WGS sequence"/>
</dbReference>
<evidence type="ECO:0000313" key="10">
    <source>
        <dbReference type="Proteomes" id="UP000604765"/>
    </source>
</evidence>
<dbReference type="Pfam" id="PF14659">
    <property type="entry name" value="Phage_int_SAM_3"/>
    <property type="match status" value="1"/>
</dbReference>
<evidence type="ECO:0000256" key="4">
    <source>
        <dbReference type="ARBA" id="ARBA00023172"/>
    </source>
</evidence>
<proteinExistence type="inferred from homology"/>
<evidence type="ECO:0000313" key="9">
    <source>
        <dbReference type="EMBL" id="GHP13031.1"/>
    </source>
</evidence>
<accession>A0ABQ3VYF9</accession>
<evidence type="ECO:0000256" key="2">
    <source>
        <dbReference type="ARBA" id="ARBA00022908"/>
    </source>
</evidence>
<feature type="domain" description="Core-binding (CB)" evidence="8">
    <location>
        <begin position="59"/>
        <end position="140"/>
    </location>
</feature>
<evidence type="ECO:0000256" key="1">
    <source>
        <dbReference type="ARBA" id="ARBA00008857"/>
    </source>
</evidence>
<dbReference type="PROSITE" id="PS51898">
    <property type="entry name" value="TYR_RECOMBINASE"/>
    <property type="match status" value="1"/>
</dbReference>
<dbReference type="Pfam" id="PF14657">
    <property type="entry name" value="Arm-DNA-bind_4"/>
    <property type="match status" value="1"/>
</dbReference>
<keyword evidence="3 5" id="KW-0238">DNA-binding</keyword>
<reference evidence="9 10" key="1">
    <citation type="journal article" date="2021" name="Int. J. Syst. Evol. Microbiol.">
        <title>Lentilactobacillus fungorum sp. nov., isolated from spent mushroom substrates.</title>
        <authorList>
            <person name="Tohno M."/>
            <person name="Tanizawa Y."/>
            <person name="Kojima Y."/>
            <person name="Sakamoto M."/>
            <person name="Ohkuma M."/>
            <person name="Kobayashi H."/>
        </authorList>
    </citation>
    <scope>NUCLEOTIDE SEQUENCE [LARGE SCALE GENOMIC DNA]</scope>
    <source>
        <strain evidence="9 10">YK48G</strain>
    </source>
</reference>
<name>A0ABQ3VYF9_9LACO</name>
<evidence type="ECO:0000256" key="3">
    <source>
        <dbReference type="ARBA" id="ARBA00023125"/>
    </source>
</evidence>
<evidence type="ECO:0000259" key="7">
    <source>
        <dbReference type="PROSITE" id="PS51898"/>
    </source>
</evidence>